<keyword evidence="1" id="KW-0812">Transmembrane</keyword>
<name>A0A328YFT7_9FLAO</name>
<dbReference type="RefSeq" id="WP_112112953.1">
    <property type="nucleotide sequence ID" value="NZ_QLSZ01000005.1"/>
</dbReference>
<proteinExistence type="predicted"/>
<dbReference type="Proteomes" id="UP000248840">
    <property type="component" value="Unassembled WGS sequence"/>
</dbReference>
<feature type="transmembrane region" description="Helical" evidence="1">
    <location>
        <begin position="6"/>
        <end position="22"/>
    </location>
</feature>
<gene>
    <name evidence="2" type="ORF">CLV55_10525</name>
</gene>
<keyword evidence="1" id="KW-1133">Transmembrane helix</keyword>
<comment type="caution">
    <text evidence="2">The sequence shown here is derived from an EMBL/GenBank/DDBJ whole genome shotgun (WGS) entry which is preliminary data.</text>
</comment>
<protein>
    <submittedName>
        <fullName evidence="2">Uncharacterized protein</fullName>
    </submittedName>
</protein>
<organism evidence="2 3">
    <name type="scientific">Flavobacterium aciduliphilum</name>
    <dbReference type="NCBI Taxonomy" id="1101402"/>
    <lineage>
        <taxon>Bacteria</taxon>
        <taxon>Pseudomonadati</taxon>
        <taxon>Bacteroidota</taxon>
        <taxon>Flavobacteriia</taxon>
        <taxon>Flavobacteriales</taxon>
        <taxon>Flavobacteriaceae</taxon>
        <taxon>Flavobacterium</taxon>
    </lineage>
</organism>
<evidence type="ECO:0000256" key="1">
    <source>
        <dbReference type="SAM" id="Phobius"/>
    </source>
</evidence>
<evidence type="ECO:0000313" key="2">
    <source>
        <dbReference type="EMBL" id="RAR72460.1"/>
    </source>
</evidence>
<sequence>MILGAIILGAFIYFIYIPYKAWRLSKNPEWIESQNKIKELTKKAEMLGAKADKAHAEYEKMLADKALKRNQNR</sequence>
<dbReference type="AlphaFoldDB" id="A0A328YFT7"/>
<keyword evidence="3" id="KW-1185">Reference proteome</keyword>
<reference evidence="2 3" key="1">
    <citation type="submission" date="2018-06" db="EMBL/GenBank/DDBJ databases">
        <title>Genomic Encyclopedia of Archaeal and Bacterial Type Strains, Phase II (KMG-II): from individual species to whole genera.</title>
        <authorList>
            <person name="Goeker M."/>
        </authorList>
    </citation>
    <scope>NUCLEOTIDE SEQUENCE [LARGE SCALE GENOMIC DNA]</scope>
    <source>
        <strain evidence="2 3">DSM 25663</strain>
    </source>
</reference>
<keyword evidence="1" id="KW-0472">Membrane</keyword>
<dbReference type="EMBL" id="QLSZ01000005">
    <property type="protein sequence ID" value="RAR72460.1"/>
    <property type="molecule type" value="Genomic_DNA"/>
</dbReference>
<evidence type="ECO:0000313" key="3">
    <source>
        <dbReference type="Proteomes" id="UP000248840"/>
    </source>
</evidence>
<accession>A0A328YFT7</accession>